<reference evidence="1" key="1">
    <citation type="submission" date="2018-05" db="EMBL/GenBank/DDBJ databases">
        <authorList>
            <person name="Lanie J.A."/>
            <person name="Ng W.-L."/>
            <person name="Kazmierczak K.M."/>
            <person name="Andrzejewski T.M."/>
            <person name="Davidsen T.M."/>
            <person name="Wayne K.J."/>
            <person name="Tettelin H."/>
            <person name="Glass J.I."/>
            <person name="Rusch D."/>
            <person name="Podicherti R."/>
            <person name="Tsui H.-C.T."/>
            <person name="Winkler M.E."/>
        </authorList>
    </citation>
    <scope>NUCLEOTIDE SEQUENCE</scope>
</reference>
<organism evidence="1">
    <name type="scientific">marine metagenome</name>
    <dbReference type="NCBI Taxonomy" id="408172"/>
    <lineage>
        <taxon>unclassified sequences</taxon>
        <taxon>metagenomes</taxon>
        <taxon>ecological metagenomes</taxon>
    </lineage>
</organism>
<protein>
    <submittedName>
        <fullName evidence="1">Uncharacterized protein</fullName>
    </submittedName>
</protein>
<evidence type="ECO:0000313" key="1">
    <source>
        <dbReference type="EMBL" id="SVD77931.1"/>
    </source>
</evidence>
<gene>
    <name evidence="1" type="ORF">METZ01_LOCUS430785</name>
</gene>
<dbReference type="EMBL" id="UINC01172714">
    <property type="protein sequence ID" value="SVD77931.1"/>
    <property type="molecule type" value="Genomic_DNA"/>
</dbReference>
<name>A0A382Y552_9ZZZZ</name>
<dbReference type="AlphaFoldDB" id="A0A382Y552"/>
<feature type="non-terminal residue" evidence="1">
    <location>
        <position position="33"/>
    </location>
</feature>
<feature type="non-terminal residue" evidence="1">
    <location>
        <position position="1"/>
    </location>
</feature>
<sequence>SKSTSQPSVACAVGRKRIAAAPTPRRTFRVVCC</sequence>
<accession>A0A382Y552</accession>
<proteinExistence type="predicted"/>